<evidence type="ECO:0000259" key="8">
    <source>
        <dbReference type="Pfam" id="PF13359"/>
    </source>
</evidence>
<comment type="caution">
    <text evidence="9">The sequence shown here is derived from an EMBL/GenBank/DDBJ whole genome shotgun (WGS) entry which is preliminary data.</text>
</comment>
<dbReference type="InterPro" id="IPR027806">
    <property type="entry name" value="HARBI1_dom"/>
</dbReference>
<dbReference type="GO" id="GO:0046872">
    <property type="term" value="F:metal ion binding"/>
    <property type="evidence" value="ECO:0007669"/>
    <property type="project" value="UniProtKB-KW"/>
</dbReference>
<dbReference type="InParanoid" id="A0A5N4AYN7"/>
<evidence type="ECO:0000313" key="9">
    <source>
        <dbReference type="EMBL" id="KAB0802472.1"/>
    </source>
</evidence>
<dbReference type="EMBL" id="VVIM01000002">
    <property type="protein sequence ID" value="KAB0802472.1"/>
    <property type="molecule type" value="Genomic_DNA"/>
</dbReference>
<keyword evidence="7" id="KW-0539">Nucleus</keyword>
<keyword evidence="10" id="KW-1185">Reference proteome</keyword>
<dbReference type="PANTHER" id="PTHR22930:SF220">
    <property type="entry name" value="PROTEIN ALP1-LIKE"/>
    <property type="match status" value="1"/>
</dbReference>
<keyword evidence="4" id="KW-0540">Nuclease</keyword>
<dbReference type="GO" id="GO:0005634">
    <property type="term" value="C:nucleus"/>
    <property type="evidence" value="ECO:0007669"/>
    <property type="project" value="UniProtKB-SubCell"/>
</dbReference>
<sequence length="349" mass="40655">MAAFTDRELAMIAVILDEEETHHTKKRKWVHEAWRKRETEGEFATLYKELMHDETKFFEYFRMSEECFNILLSKIGPQLKKQDTHWRKSITPREQLAVCLRYLATGDSLKTISFSYRLGHSTVYKIVMDTCKLFCWRLLTPITILLRLMLVLTARTVDVGAYGKNSDGGIFSSSNLGKALQRGTLSVPRNSTLPDTTTDAPHVIVGDEAFPLKSYLMRPYPGHDLDLQKRILNYRLCRVRRIVENTFGILCQKFRIYNRRLQSKPENVDNIILSTCILHNFIKKFGANTYIYQTINANSNETREEIRLDNLPMQGGNATQDAFRVRELFKEYFNSEIGSVPWQEERITF</sequence>
<dbReference type="AlphaFoldDB" id="A0A5N4AYN7"/>
<gene>
    <name evidence="9" type="ORF">PPYR_04658</name>
</gene>
<dbReference type="Proteomes" id="UP000327044">
    <property type="component" value="Unassembled WGS sequence"/>
</dbReference>
<name>A0A5N4AYN7_PHOPY</name>
<dbReference type="GO" id="GO:0016787">
    <property type="term" value="F:hydrolase activity"/>
    <property type="evidence" value="ECO:0007669"/>
    <property type="project" value="UniProtKB-KW"/>
</dbReference>
<evidence type="ECO:0000256" key="2">
    <source>
        <dbReference type="ARBA" id="ARBA00004123"/>
    </source>
</evidence>
<evidence type="ECO:0000256" key="1">
    <source>
        <dbReference type="ARBA" id="ARBA00001968"/>
    </source>
</evidence>
<proteinExistence type="inferred from homology"/>
<evidence type="ECO:0000256" key="3">
    <source>
        <dbReference type="ARBA" id="ARBA00006958"/>
    </source>
</evidence>
<accession>A0A5N4AYN7</accession>
<reference evidence="9 10" key="1">
    <citation type="journal article" date="2018" name="Elife">
        <title>Firefly genomes illuminate parallel origins of bioluminescence in beetles.</title>
        <authorList>
            <person name="Fallon T.R."/>
            <person name="Lower S.E."/>
            <person name="Chang C.H."/>
            <person name="Bessho-Uehara M."/>
            <person name="Martin G.J."/>
            <person name="Bewick A.J."/>
            <person name="Behringer M."/>
            <person name="Debat H.J."/>
            <person name="Wong I."/>
            <person name="Day J.C."/>
            <person name="Suvorov A."/>
            <person name="Silva C.J."/>
            <person name="Stanger-Hall K.F."/>
            <person name="Hall D.W."/>
            <person name="Schmitz R.J."/>
            <person name="Nelson D.R."/>
            <person name="Lewis S.M."/>
            <person name="Shigenobu S."/>
            <person name="Bybee S.M."/>
            <person name="Larracuente A.M."/>
            <person name="Oba Y."/>
            <person name="Weng J.K."/>
        </authorList>
    </citation>
    <scope>NUCLEOTIDE SEQUENCE [LARGE SCALE GENOMIC DNA]</scope>
    <source>
        <strain evidence="9">1611_PpyrPB1</strain>
        <tissue evidence="9">Whole body</tissue>
    </source>
</reference>
<dbReference type="InterPro" id="IPR045249">
    <property type="entry name" value="HARBI1-like"/>
</dbReference>
<comment type="subcellular location">
    <subcellularLocation>
        <location evidence="2">Nucleus</location>
    </subcellularLocation>
</comment>
<dbReference type="GO" id="GO:0004518">
    <property type="term" value="F:nuclease activity"/>
    <property type="evidence" value="ECO:0007669"/>
    <property type="project" value="UniProtKB-KW"/>
</dbReference>
<dbReference type="Pfam" id="PF13359">
    <property type="entry name" value="DDE_Tnp_4"/>
    <property type="match status" value="1"/>
</dbReference>
<dbReference type="PANTHER" id="PTHR22930">
    <property type="match status" value="1"/>
</dbReference>
<evidence type="ECO:0000313" key="10">
    <source>
        <dbReference type="Proteomes" id="UP000327044"/>
    </source>
</evidence>
<feature type="domain" description="DDE Tnp4" evidence="8">
    <location>
        <begin position="155"/>
        <end position="280"/>
    </location>
</feature>
<keyword evidence="5" id="KW-0479">Metal-binding</keyword>
<comment type="similarity">
    <text evidence="3">Belongs to the HARBI1 family.</text>
</comment>
<organism evidence="9 10">
    <name type="scientific">Photinus pyralis</name>
    <name type="common">Common eastern firefly</name>
    <name type="synonym">Lampyris pyralis</name>
    <dbReference type="NCBI Taxonomy" id="7054"/>
    <lineage>
        <taxon>Eukaryota</taxon>
        <taxon>Metazoa</taxon>
        <taxon>Ecdysozoa</taxon>
        <taxon>Arthropoda</taxon>
        <taxon>Hexapoda</taxon>
        <taxon>Insecta</taxon>
        <taxon>Pterygota</taxon>
        <taxon>Neoptera</taxon>
        <taxon>Endopterygota</taxon>
        <taxon>Coleoptera</taxon>
        <taxon>Polyphaga</taxon>
        <taxon>Elateriformia</taxon>
        <taxon>Elateroidea</taxon>
        <taxon>Lampyridae</taxon>
        <taxon>Lampyrinae</taxon>
        <taxon>Photinus</taxon>
    </lineage>
</organism>
<evidence type="ECO:0000256" key="4">
    <source>
        <dbReference type="ARBA" id="ARBA00022722"/>
    </source>
</evidence>
<keyword evidence="6" id="KW-0378">Hydrolase</keyword>
<protein>
    <recommendedName>
        <fullName evidence="8">DDE Tnp4 domain-containing protein</fullName>
    </recommendedName>
</protein>
<evidence type="ECO:0000256" key="7">
    <source>
        <dbReference type="ARBA" id="ARBA00023242"/>
    </source>
</evidence>
<evidence type="ECO:0000256" key="6">
    <source>
        <dbReference type="ARBA" id="ARBA00022801"/>
    </source>
</evidence>
<evidence type="ECO:0000256" key="5">
    <source>
        <dbReference type="ARBA" id="ARBA00022723"/>
    </source>
</evidence>
<comment type="cofactor">
    <cofactor evidence="1">
        <name>a divalent metal cation</name>
        <dbReference type="ChEBI" id="CHEBI:60240"/>
    </cofactor>
</comment>